<accession>A0A0B8P0W1</accession>
<protein>
    <recommendedName>
        <fullName evidence="4">DUF2982 domain-containing protein</fullName>
    </recommendedName>
</protein>
<dbReference type="EMBL" id="BBRZ01000040">
    <property type="protein sequence ID" value="GAM56933.1"/>
    <property type="molecule type" value="Genomic_DNA"/>
</dbReference>
<dbReference type="RefSeq" id="WP_261833183.1">
    <property type="nucleotide sequence ID" value="NZ_AP024881.1"/>
</dbReference>
<proteinExistence type="predicted"/>
<reference evidence="2 3" key="2">
    <citation type="submission" date="2015-01" db="EMBL/GenBank/DDBJ databases">
        <authorList>
            <consortium name="NBRP consortium"/>
            <person name="Sawabe T."/>
            <person name="Meirelles P."/>
            <person name="Feng G."/>
            <person name="Sayaka M."/>
            <person name="Hattori M."/>
            <person name="Ohkuma M."/>
        </authorList>
    </citation>
    <scope>NUCLEOTIDE SEQUENCE [LARGE SCALE GENOMIC DNA]</scope>
    <source>
        <strain evidence="3">JCM 19231</strain>
    </source>
</reference>
<organism evidence="2 3">
    <name type="scientific">Vibrio ishigakensis</name>
    <dbReference type="NCBI Taxonomy" id="1481914"/>
    <lineage>
        <taxon>Bacteria</taxon>
        <taxon>Pseudomonadati</taxon>
        <taxon>Pseudomonadota</taxon>
        <taxon>Gammaproteobacteria</taxon>
        <taxon>Vibrionales</taxon>
        <taxon>Vibrionaceae</taxon>
        <taxon>Vibrio</taxon>
    </lineage>
</organism>
<comment type="caution">
    <text evidence="2">The sequence shown here is derived from an EMBL/GenBank/DDBJ whole genome shotgun (WGS) entry which is preliminary data.</text>
</comment>
<feature type="transmembrane region" description="Helical" evidence="1">
    <location>
        <begin position="20"/>
        <end position="37"/>
    </location>
</feature>
<keyword evidence="1" id="KW-0812">Transmembrane</keyword>
<keyword evidence="1" id="KW-0472">Membrane</keyword>
<evidence type="ECO:0000313" key="3">
    <source>
        <dbReference type="Proteomes" id="UP000031671"/>
    </source>
</evidence>
<sequence>MRTLQLTNEKFKIGRKTSGVVTLAYILLSVWLSTFSHSTQGTLGILFVAAVVYTLTLHFYRRSIIKFTITNTHFQQHTYKGGWVLQWRNIGNLGRCISKDPAAEPLPWIGIKLSEPDRFINSISPRVISEILLQQRALLYLGASEQGAQEQFQDMVLDSREVVKEEYVLKGLQASLYRRMQHQRKFWGYDLFIAVGDLDRDGDEFVGLMRQYWAAARTS</sequence>
<dbReference type="Proteomes" id="UP000031671">
    <property type="component" value="Unassembled WGS sequence"/>
</dbReference>
<dbReference type="InterPro" id="IPR021367">
    <property type="entry name" value="DUF2982"/>
</dbReference>
<evidence type="ECO:0000256" key="1">
    <source>
        <dbReference type="SAM" id="Phobius"/>
    </source>
</evidence>
<reference evidence="2 3" key="1">
    <citation type="submission" date="2015-01" db="EMBL/GenBank/DDBJ databases">
        <title>Vibrio sp. C1 JCM 19231 whole genome shotgun sequence.</title>
        <authorList>
            <person name="Sawabe T."/>
            <person name="Meirelles P."/>
            <person name="Feng G."/>
            <person name="Sayaka M."/>
            <person name="Hattori M."/>
            <person name="Ohkuma M."/>
        </authorList>
    </citation>
    <scope>NUCLEOTIDE SEQUENCE [LARGE SCALE GENOMIC DNA]</scope>
    <source>
        <strain evidence="3">JCM 19231</strain>
    </source>
</reference>
<dbReference type="Pfam" id="PF11201">
    <property type="entry name" value="DUF2982"/>
    <property type="match status" value="1"/>
</dbReference>
<keyword evidence="3" id="KW-1185">Reference proteome</keyword>
<dbReference type="AlphaFoldDB" id="A0A0B8P0W1"/>
<evidence type="ECO:0008006" key="4">
    <source>
        <dbReference type="Google" id="ProtNLM"/>
    </source>
</evidence>
<gene>
    <name evidence="2" type="ORF">JCM19231_4466</name>
</gene>
<evidence type="ECO:0000313" key="2">
    <source>
        <dbReference type="EMBL" id="GAM56933.1"/>
    </source>
</evidence>
<keyword evidence="1" id="KW-1133">Transmembrane helix</keyword>
<name>A0A0B8P0W1_9VIBR</name>
<feature type="transmembrane region" description="Helical" evidence="1">
    <location>
        <begin position="43"/>
        <end position="60"/>
    </location>
</feature>